<feature type="transmembrane region" description="Helical" evidence="6">
    <location>
        <begin position="59"/>
        <end position="75"/>
    </location>
</feature>
<dbReference type="SUPFAM" id="SSF103473">
    <property type="entry name" value="MFS general substrate transporter"/>
    <property type="match status" value="1"/>
</dbReference>
<evidence type="ECO:0000313" key="9">
    <source>
        <dbReference type="Proteomes" id="UP001156703"/>
    </source>
</evidence>
<dbReference type="PANTHER" id="PTHR23502">
    <property type="entry name" value="MAJOR FACILITATOR SUPERFAMILY"/>
    <property type="match status" value="1"/>
</dbReference>
<organism evidence="8 9">
    <name type="scientific">Sphingomonas astaxanthinifaciens DSM 22298</name>
    <dbReference type="NCBI Taxonomy" id="1123267"/>
    <lineage>
        <taxon>Bacteria</taxon>
        <taxon>Pseudomonadati</taxon>
        <taxon>Pseudomonadota</taxon>
        <taxon>Alphaproteobacteria</taxon>
        <taxon>Sphingomonadales</taxon>
        <taxon>Sphingomonadaceae</taxon>
        <taxon>Sphingomonas</taxon>
    </lineage>
</organism>
<dbReference type="EMBL" id="BSOO01000005">
    <property type="protein sequence ID" value="GLR47039.1"/>
    <property type="molecule type" value="Genomic_DNA"/>
</dbReference>
<protein>
    <submittedName>
        <fullName evidence="8">Bcr/CflA family drug resistance efflux transporter</fullName>
    </submittedName>
</protein>
<evidence type="ECO:0000256" key="3">
    <source>
        <dbReference type="ARBA" id="ARBA00022692"/>
    </source>
</evidence>
<keyword evidence="3 6" id="KW-0812">Transmembrane</keyword>
<comment type="subcellular location">
    <subcellularLocation>
        <location evidence="1">Membrane</location>
        <topology evidence="1">Multi-pass membrane protein</topology>
    </subcellularLocation>
</comment>
<reference evidence="9" key="1">
    <citation type="journal article" date="2019" name="Int. J. Syst. Evol. Microbiol.">
        <title>The Global Catalogue of Microorganisms (GCM) 10K type strain sequencing project: providing services to taxonomists for standard genome sequencing and annotation.</title>
        <authorList>
            <consortium name="The Broad Institute Genomics Platform"/>
            <consortium name="The Broad Institute Genome Sequencing Center for Infectious Disease"/>
            <person name="Wu L."/>
            <person name="Ma J."/>
        </authorList>
    </citation>
    <scope>NUCLEOTIDE SEQUENCE [LARGE SCALE GENOMIC DNA]</scope>
    <source>
        <strain evidence="9">NBRC 102146</strain>
    </source>
</reference>
<feature type="transmembrane region" description="Helical" evidence="6">
    <location>
        <begin position="175"/>
        <end position="195"/>
    </location>
</feature>
<dbReference type="Gene3D" id="1.20.1720.10">
    <property type="entry name" value="Multidrug resistance protein D"/>
    <property type="match status" value="1"/>
</dbReference>
<evidence type="ECO:0000256" key="5">
    <source>
        <dbReference type="ARBA" id="ARBA00023136"/>
    </source>
</evidence>
<evidence type="ECO:0000313" key="8">
    <source>
        <dbReference type="EMBL" id="GLR47039.1"/>
    </source>
</evidence>
<feature type="transmembrane region" description="Helical" evidence="6">
    <location>
        <begin position="21"/>
        <end position="39"/>
    </location>
</feature>
<sequence length="425" mass="45152">MFDSHPHQPGARPRPGTRETIALLAGLMAMNAFAIDAMVPALPDIGAHLGVVEENRRQLVIVAYTFGFGLGQLLWGPLADRFGRKPILVAGVGAYVGFAFFCSFAPSFTALIAGRLLMGASAASTRVLVVAMVRDLFEGEAMARVMSLIFMVFMLVPVLAPSVGQAILLAGPWQAIFWLLGIYGLLIGLWGFLRLPETLHPEYRRTLQIGELAQAARAVLTERQSLGYTIAQTAIFTGLIAYISSIQQIVFDAFKEPQMIGLVFGAVAAPMALASWLNSRLVGRFGLRRVGHSGAAAFATLTLAHAVFATAVGENLLVFALLQSLVMASFAFCSANLNTLAMQNMAAIAGMASSIQGVIGTIFAAIGGFAIGQAFDGTQLPFLWGLSLAGAIGLGLIVATEPRRMFERRGPARGQAPFRPAQPAE</sequence>
<feature type="transmembrane region" description="Helical" evidence="6">
    <location>
        <begin position="259"/>
        <end position="278"/>
    </location>
</feature>
<comment type="caution">
    <text evidence="8">The sequence shown here is derived from an EMBL/GenBank/DDBJ whole genome shotgun (WGS) entry which is preliminary data.</text>
</comment>
<accession>A0ABQ5Z2P0</accession>
<dbReference type="InterPro" id="IPR036259">
    <property type="entry name" value="MFS_trans_sf"/>
</dbReference>
<feature type="transmembrane region" description="Helical" evidence="6">
    <location>
        <begin position="226"/>
        <end position="247"/>
    </location>
</feature>
<feature type="transmembrane region" description="Helical" evidence="6">
    <location>
        <begin position="347"/>
        <end position="375"/>
    </location>
</feature>
<dbReference type="InterPro" id="IPR020846">
    <property type="entry name" value="MFS_dom"/>
</dbReference>
<evidence type="ECO:0000256" key="6">
    <source>
        <dbReference type="SAM" id="Phobius"/>
    </source>
</evidence>
<feature type="transmembrane region" description="Helical" evidence="6">
    <location>
        <begin position="145"/>
        <end position="169"/>
    </location>
</feature>
<name>A0ABQ5Z2P0_9SPHN</name>
<dbReference type="RefSeq" id="WP_051676805.1">
    <property type="nucleotide sequence ID" value="NZ_BSOO01000005.1"/>
</dbReference>
<proteinExistence type="predicted"/>
<evidence type="ECO:0000256" key="1">
    <source>
        <dbReference type="ARBA" id="ARBA00004141"/>
    </source>
</evidence>
<dbReference type="Pfam" id="PF07690">
    <property type="entry name" value="MFS_1"/>
    <property type="match status" value="1"/>
</dbReference>
<feature type="transmembrane region" description="Helical" evidence="6">
    <location>
        <begin position="290"/>
        <end position="310"/>
    </location>
</feature>
<dbReference type="InterPro" id="IPR011701">
    <property type="entry name" value="MFS"/>
</dbReference>
<dbReference type="Proteomes" id="UP001156703">
    <property type="component" value="Unassembled WGS sequence"/>
</dbReference>
<evidence type="ECO:0000256" key="2">
    <source>
        <dbReference type="ARBA" id="ARBA00022448"/>
    </source>
</evidence>
<gene>
    <name evidence="8" type="ORF">GCM10007925_07500</name>
</gene>
<keyword evidence="2" id="KW-0813">Transport</keyword>
<feature type="domain" description="Major facilitator superfamily (MFS) profile" evidence="7">
    <location>
        <begin position="20"/>
        <end position="405"/>
    </location>
</feature>
<feature type="transmembrane region" description="Helical" evidence="6">
    <location>
        <begin position="316"/>
        <end position="335"/>
    </location>
</feature>
<keyword evidence="5 6" id="KW-0472">Membrane</keyword>
<evidence type="ECO:0000256" key="4">
    <source>
        <dbReference type="ARBA" id="ARBA00022989"/>
    </source>
</evidence>
<dbReference type="PROSITE" id="PS50850">
    <property type="entry name" value="MFS"/>
    <property type="match status" value="1"/>
</dbReference>
<feature type="transmembrane region" description="Helical" evidence="6">
    <location>
        <begin position="87"/>
        <end position="106"/>
    </location>
</feature>
<keyword evidence="9" id="KW-1185">Reference proteome</keyword>
<dbReference type="CDD" id="cd17320">
    <property type="entry name" value="MFS_MdfA_MDR_like"/>
    <property type="match status" value="1"/>
</dbReference>
<feature type="transmembrane region" description="Helical" evidence="6">
    <location>
        <begin position="381"/>
        <end position="399"/>
    </location>
</feature>
<feature type="transmembrane region" description="Helical" evidence="6">
    <location>
        <begin position="112"/>
        <end position="133"/>
    </location>
</feature>
<dbReference type="PANTHER" id="PTHR23502:SF132">
    <property type="entry name" value="POLYAMINE TRANSPORTER 2-RELATED"/>
    <property type="match status" value="1"/>
</dbReference>
<keyword evidence="4 6" id="KW-1133">Transmembrane helix</keyword>
<evidence type="ECO:0000259" key="7">
    <source>
        <dbReference type="PROSITE" id="PS50850"/>
    </source>
</evidence>